<feature type="transmembrane region" description="Helical" evidence="5">
    <location>
        <begin position="222"/>
        <end position="245"/>
    </location>
</feature>
<dbReference type="STRING" id="349095.SAMN05660299_00018"/>
<dbReference type="GO" id="GO:0016874">
    <property type="term" value="F:ligase activity"/>
    <property type="evidence" value="ECO:0007669"/>
    <property type="project" value="UniProtKB-KW"/>
</dbReference>
<comment type="subcellular location">
    <subcellularLocation>
        <location evidence="1">Membrane</location>
        <topology evidence="1">Multi-pass membrane protein</topology>
    </subcellularLocation>
</comment>
<name>A0A1G9PVR2_9FIRM</name>
<keyword evidence="3 5" id="KW-1133">Transmembrane helix</keyword>
<accession>A0A1G9PVR2</accession>
<dbReference type="EMBL" id="FNHQ01000001">
    <property type="protein sequence ID" value="SDM02882.1"/>
    <property type="molecule type" value="Genomic_DNA"/>
</dbReference>
<dbReference type="OrthoDB" id="9806320at2"/>
<dbReference type="InterPro" id="IPR007016">
    <property type="entry name" value="O-antigen_ligase-rel_domated"/>
</dbReference>
<feature type="transmembrane region" description="Helical" evidence="5">
    <location>
        <begin position="174"/>
        <end position="192"/>
    </location>
</feature>
<protein>
    <submittedName>
        <fullName evidence="7">O-Antigen ligase</fullName>
    </submittedName>
</protein>
<feature type="domain" description="O-antigen ligase-related" evidence="6">
    <location>
        <begin position="183"/>
        <end position="322"/>
    </location>
</feature>
<proteinExistence type="predicted"/>
<dbReference type="Pfam" id="PF04932">
    <property type="entry name" value="Wzy_C"/>
    <property type="match status" value="1"/>
</dbReference>
<evidence type="ECO:0000313" key="7">
    <source>
        <dbReference type="EMBL" id="SDM02882.1"/>
    </source>
</evidence>
<evidence type="ECO:0000259" key="6">
    <source>
        <dbReference type="Pfam" id="PF04932"/>
    </source>
</evidence>
<keyword evidence="2 5" id="KW-0812">Transmembrane</keyword>
<evidence type="ECO:0000256" key="4">
    <source>
        <dbReference type="ARBA" id="ARBA00023136"/>
    </source>
</evidence>
<feature type="transmembrane region" description="Helical" evidence="5">
    <location>
        <begin position="62"/>
        <end position="80"/>
    </location>
</feature>
<feature type="transmembrane region" description="Helical" evidence="5">
    <location>
        <begin position="12"/>
        <end position="42"/>
    </location>
</feature>
<reference evidence="7 8" key="1">
    <citation type="submission" date="2016-10" db="EMBL/GenBank/DDBJ databases">
        <authorList>
            <person name="de Groot N.N."/>
        </authorList>
    </citation>
    <scope>NUCLEOTIDE SEQUENCE [LARGE SCALE GENOMIC DNA]</scope>
    <source>
        <strain evidence="7 8">DSM 16981</strain>
    </source>
</reference>
<evidence type="ECO:0000256" key="5">
    <source>
        <dbReference type="SAM" id="Phobius"/>
    </source>
</evidence>
<keyword evidence="8" id="KW-1185">Reference proteome</keyword>
<dbReference type="GO" id="GO:0016020">
    <property type="term" value="C:membrane"/>
    <property type="evidence" value="ECO:0007669"/>
    <property type="project" value="UniProtKB-SubCell"/>
</dbReference>
<organism evidence="7 8">
    <name type="scientific">Megasphaera paucivorans</name>
    <dbReference type="NCBI Taxonomy" id="349095"/>
    <lineage>
        <taxon>Bacteria</taxon>
        <taxon>Bacillati</taxon>
        <taxon>Bacillota</taxon>
        <taxon>Negativicutes</taxon>
        <taxon>Veillonellales</taxon>
        <taxon>Veillonellaceae</taxon>
        <taxon>Megasphaera</taxon>
    </lineage>
</organism>
<gene>
    <name evidence="7" type="ORF">SAMN05660299_00018</name>
</gene>
<dbReference type="PROSITE" id="PS51257">
    <property type="entry name" value="PROKAR_LIPOPROTEIN"/>
    <property type="match status" value="1"/>
</dbReference>
<sequence>MRECAEKYKLYIQVLPVLLLTVGCGINQGWFFILSFLSHILVCRLYDYPILGNMWTSSLYRKSWLFMMVFIGTMIFSYFFNQGDISEIGHYVERMAPFLLFGIIAKDDINIPKIVWIGLIVSVIYICFDTFMHPHYIEGRLMGTFSWPLGLASVLITMLPFLLFGIIMYGKENFSFCCISFIVFVAGCHIIAMTGTRSAVIVMAVVFFGMLILIIKAQYWKLLKFVIPILLIVGFGVTCFSSNVLETRMHNQLQNDGRVYLMQVSEQIFKEHPVFGIGTKKWGEVYHTRFELPGREKNIQSPHNIFLQSANENGLIGLSGFLLLLIFQWHTMLKYGVISMVDTLRRLNWIGGMLLCFSAIIVYGFFDYAFFGRYVMNLFWFYWGLTVFIIQRG</sequence>
<dbReference type="Proteomes" id="UP000199309">
    <property type="component" value="Unassembled WGS sequence"/>
</dbReference>
<evidence type="ECO:0000256" key="1">
    <source>
        <dbReference type="ARBA" id="ARBA00004141"/>
    </source>
</evidence>
<dbReference type="PANTHER" id="PTHR37422">
    <property type="entry name" value="TEICHURONIC ACID BIOSYNTHESIS PROTEIN TUAE"/>
    <property type="match status" value="1"/>
</dbReference>
<feature type="transmembrane region" description="Helical" evidence="5">
    <location>
        <begin position="371"/>
        <end position="390"/>
    </location>
</feature>
<feature type="transmembrane region" description="Helical" evidence="5">
    <location>
        <begin position="315"/>
        <end position="335"/>
    </location>
</feature>
<feature type="transmembrane region" description="Helical" evidence="5">
    <location>
        <begin position="114"/>
        <end position="133"/>
    </location>
</feature>
<dbReference type="AlphaFoldDB" id="A0A1G9PVR2"/>
<dbReference type="PANTHER" id="PTHR37422:SF13">
    <property type="entry name" value="LIPOPOLYSACCHARIDE BIOSYNTHESIS PROTEIN PA4999-RELATED"/>
    <property type="match status" value="1"/>
</dbReference>
<dbReference type="RefSeq" id="WP_091647105.1">
    <property type="nucleotide sequence ID" value="NZ_JANSUW010000001.1"/>
</dbReference>
<feature type="transmembrane region" description="Helical" evidence="5">
    <location>
        <begin position="347"/>
        <end position="365"/>
    </location>
</feature>
<feature type="transmembrane region" description="Helical" evidence="5">
    <location>
        <begin position="198"/>
        <end position="215"/>
    </location>
</feature>
<keyword evidence="7" id="KW-0436">Ligase</keyword>
<dbReference type="InterPro" id="IPR051533">
    <property type="entry name" value="WaaL-like"/>
</dbReference>
<evidence type="ECO:0000256" key="2">
    <source>
        <dbReference type="ARBA" id="ARBA00022692"/>
    </source>
</evidence>
<evidence type="ECO:0000256" key="3">
    <source>
        <dbReference type="ARBA" id="ARBA00022989"/>
    </source>
</evidence>
<evidence type="ECO:0000313" key="8">
    <source>
        <dbReference type="Proteomes" id="UP000199309"/>
    </source>
</evidence>
<keyword evidence="4 5" id="KW-0472">Membrane</keyword>
<feature type="transmembrane region" description="Helical" evidence="5">
    <location>
        <begin position="145"/>
        <end position="167"/>
    </location>
</feature>